<name>A0A9Q6S1N3_9BURK</name>
<keyword evidence="13" id="KW-1185">Reference proteome</keyword>
<protein>
    <recommendedName>
        <fullName evidence="6">NAD(+) hydrolase ThsA</fullName>
        <ecNumber evidence="4">3.2.2.5</ecNumber>
    </recommendedName>
</protein>
<keyword evidence="3" id="KW-0051">Antiviral defense</keyword>
<proteinExistence type="inferred from homology"/>
<comment type="catalytic activity">
    <reaction evidence="7">
        <text>NAD(+) + H2O = ADP-D-ribose + nicotinamide + H(+)</text>
        <dbReference type="Rhea" id="RHEA:16301"/>
        <dbReference type="ChEBI" id="CHEBI:15377"/>
        <dbReference type="ChEBI" id="CHEBI:15378"/>
        <dbReference type="ChEBI" id="CHEBI:17154"/>
        <dbReference type="ChEBI" id="CHEBI:57540"/>
        <dbReference type="ChEBI" id="CHEBI:57967"/>
        <dbReference type="EC" id="3.2.2.5"/>
    </reaction>
    <physiologicalReaction direction="left-to-right" evidence="7">
        <dbReference type="Rhea" id="RHEA:16302"/>
    </physiologicalReaction>
</comment>
<evidence type="ECO:0000256" key="3">
    <source>
        <dbReference type="ARBA" id="ARBA00023118"/>
    </source>
</evidence>
<dbReference type="Proteomes" id="UP000509548">
    <property type="component" value="Chromosome 1"/>
</dbReference>
<dbReference type="PROSITE" id="PS50305">
    <property type="entry name" value="SIRTUIN"/>
    <property type="match status" value="1"/>
</dbReference>
<dbReference type="InterPro" id="IPR026590">
    <property type="entry name" value="Ssirtuin_cat_dom"/>
</dbReference>
<dbReference type="EMBL" id="JAYLVJ010000075">
    <property type="protein sequence ID" value="MEO1759372.1"/>
    <property type="molecule type" value="Genomic_DNA"/>
</dbReference>
<reference evidence="10 13" key="3">
    <citation type="submission" date="2024-01" db="EMBL/GenBank/DDBJ databases">
        <title>The diversity of rhizobia nodulating Mimosa spp. in eleven states of Brazil covering several biomes is determined by host plant, location, and edaphic factors.</title>
        <authorList>
            <person name="Rouws L."/>
            <person name="Barauna A."/>
            <person name="Beukes C."/>
            <person name="De Faria S.M."/>
            <person name="Gross E."/>
            <person name="Dos Reis Junior F.B."/>
            <person name="Simon M."/>
            <person name="Maluk M."/>
            <person name="Odee D.W."/>
            <person name="Kenicer G."/>
            <person name="Young J.P.W."/>
            <person name="Reis V.M."/>
            <person name="Zilli J."/>
            <person name="James E.K."/>
        </authorList>
    </citation>
    <scope>NUCLEOTIDE SEQUENCE [LARGE SCALE GENOMIC DNA]</scope>
    <source>
        <strain evidence="10 13">JHI1651</strain>
    </source>
</reference>
<evidence type="ECO:0000313" key="12">
    <source>
        <dbReference type="Proteomes" id="UP000509548"/>
    </source>
</evidence>
<dbReference type="SUPFAM" id="SSF52467">
    <property type="entry name" value="DHS-like NAD/FAD-binding domain"/>
    <property type="match status" value="1"/>
</dbReference>
<dbReference type="Pfam" id="PF13289">
    <property type="entry name" value="SIR2_2"/>
    <property type="match status" value="1"/>
</dbReference>
<dbReference type="InterPro" id="IPR029035">
    <property type="entry name" value="DHS-like_NAD/FAD-binding_dom"/>
</dbReference>
<feature type="domain" description="Deacetylase sirtuin-type" evidence="9">
    <location>
        <begin position="1"/>
        <end position="276"/>
    </location>
</feature>
<accession>A0A9Q6S1N3</accession>
<evidence type="ECO:0000256" key="8">
    <source>
        <dbReference type="PROSITE-ProRule" id="PRU00236"/>
    </source>
</evidence>
<comment type="similarity">
    <text evidence="5">Belongs to the soluble Thoeris ThsA family.</text>
</comment>
<dbReference type="Pfam" id="PF18185">
    <property type="entry name" value="STALD"/>
    <property type="match status" value="1"/>
</dbReference>
<evidence type="ECO:0000313" key="11">
    <source>
        <dbReference type="EMBL" id="QLB62888.1"/>
    </source>
</evidence>
<gene>
    <name evidence="11" type="ORF">A9O66_11140</name>
    <name evidence="10" type="ORF">VOI32_36380</name>
</gene>
<evidence type="ECO:0000256" key="5">
    <source>
        <dbReference type="ARBA" id="ARBA00035014"/>
    </source>
</evidence>
<dbReference type="EC" id="3.2.2.5" evidence="4"/>
<evidence type="ECO:0000256" key="1">
    <source>
        <dbReference type="ARBA" id="ARBA00022801"/>
    </source>
</evidence>
<keyword evidence="1" id="KW-0378">Hydrolase</keyword>
<reference evidence="11" key="2">
    <citation type="submission" date="2016-06" db="EMBL/GenBank/DDBJ databases">
        <authorList>
            <person name="Huang P."/>
            <person name="Jiang X."/>
            <person name="Liu X."/>
        </authorList>
    </citation>
    <scope>NUCLEOTIDE SEQUENCE</scope>
    <source>
        <strain evidence="11">852011</strain>
    </source>
</reference>
<dbReference type="EMBL" id="CP015958">
    <property type="protein sequence ID" value="QLB62888.1"/>
    <property type="molecule type" value="Genomic_DNA"/>
</dbReference>
<dbReference type="InterPro" id="IPR041486">
    <property type="entry name" value="ThsA_STALD"/>
</dbReference>
<evidence type="ECO:0000256" key="6">
    <source>
        <dbReference type="ARBA" id="ARBA00035033"/>
    </source>
</evidence>
<evidence type="ECO:0000313" key="10">
    <source>
        <dbReference type="EMBL" id="MEO1759372.1"/>
    </source>
</evidence>
<keyword evidence="2" id="KW-0520">NAD</keyword>
<reference evidence="11 12" key="1">
    <citation type="journal article" date="2014" name="Genome Announc.">
        <title>Draft Genome Sequence of the Haloacid-Degrading Burkholderia caribensis Strain MBA4.</title>
        <authorList>
            <person name="Pan Y."/>
            <person name="Kong K.F."/>
            <person name="Tsang J.S."/>
        </authorList>
    </citation>
    <scope>NUCLEOTIDE SEQUENCE [LARGE SCALE GENOMIC DNA]</scope>
    <source>
        <strain evidence="11 12">852011</strain>
    </source>
</reference>
<evidence type="ECO:0000256" key="2">
    <source>
        <dbReference type="ARBA" id="ARBA00023027"/>
    </source>
</evidence>
<evidence type="ECO:0000259" key="9">
    <source>
        <dbReference type="PROSITE" id="PS50305"/>
    </source>
</evidence>
<sequence length="477" mass="52780">MKRQQFVKEYARWLEQGTGVVFVGAGLSRQAGYPDWHALLKEIAAELQIDLDQEHDLAGVAQWYINKSGRQRTRIAQTIKESFPDKSEVPQAQRILARLPLRNIWTTNYDKLLERAWELQRRSLDVKSITSDLSVSSPWADTTLYKMHGSADHPAEVVIATDDYELYRKTRAGFLQVLNGHLIAQHCLFLGFSFSDPNIGHLLAIIRESMGEHTAQHYAIIRKPQKGDGKDADKHWGYAVARHNHWVDDLQRYGINCVEIDDYAEIDSILSELEAAVARRSVFVAGSYPDDLRDEGRIRVEQIATRVGQLLGERKLRLVSGFGLTVGSAVIAGVLSRLYAEGVPSLDRSLYLRPFPQTPPEGFEAAVFHRRYREDMMQQAGVCIFVGGVRQGASGAEIAQGVIDEYEIAKGLGKVIVPVAATGGAATEIWKRLDTDGGGKIARLPDAVFGRLGDVNASIEDACSAILSAIDSACGKP</sequence>
<dbReference type="AlphaFoldDB" id="A0A9Q6S1N3"/>
<dbReference type="RefSeq" id="WP_107203301.1">
    <property type="nucleotide sequence ID" value="NZ_CP015958.1"/>
</dbReference>
<evidence type="ECO:0000313" key="13">
    <source>
        <dbReference type="Proteomes" id="UP001462961"/>
    </source>
</evidence>
<dbReference type="GO" id="GO:0051607">
    <property type="term" value="P:defense response to virus"/>
    <property type="evidence" value="ECO:0007669"/>
    <property type="project" value="UniProtKB-KW"/>
</dbReference>
<evidence type="ECO:0000256" key="7">
    <source>
        <dbReference type="ARBA" id="ARBA00047575"/>
    </source>
</evidence>
<organism evidence="11 12">
    <name type="scientific">Paraburkholderia caribensis</name>
    <dbReference type="NCBI Taxonomy" id="75105"/>
    <lineage>
        <taxon>Bacteria</taxon>
        <taxon>Pseudomonadati</taxon>
        <taxon>Pseudomonadota</taxon>
        <taxon>Betaproteobacteria</taxon>
        <taxon>Burkholderiales</taxon>
        <taxon>Burkholderiaceae</taxon>
        <taxon>Paraburkholderia</taxon>
    </lineage>
</organism>
<dbReference type="GO" id="GO:0003953">
    <property type="term" value="F:NAD+ nucleosidase activity"/>
    <property type="evidence" value="ECO:0007669"/>
    <property type="project" value="UniProtKB-EC"/>
</dbReference>
<comment type="caution">
    <text evidence="8">Lacks conserved residue(s) required for the propagation of feature annotation.</text>
</comment>
<dbReference type="Proteomes" id="UP001462961">
    <property type="component" value="Unassembled WGS sequence"/>
</dbReference>
<evidence type="ECO:0000256" key="4">
    <source>
        <dbReference type="ARBA" id="ARBA00034327"/>
    </source>
</evidence>